<organism evidence="2 3">
    <name type="scientific">Sporolactobacillus inulinus</name>
    <dbReference type="NCBI Taxonomy" id="2078"/>
    <lineage>
        <taxon>Bacteria</taxon>
        <taxon>Bacillati</taxon>
        <taxon>Bacillota</taxon>
        <taxon>Bacilli</taxon>
        <taxon>Bacillales</taxon>
        <taxon>Sporolactobacillaceae</taxon>
        <taxon>Sporolactobacillus</taxon>
    </lineage>
</organism>
<name>A0A4Y1ZG56_9BACL</name>
<proteinExistence type="predicted"/>
<comment type="caution">
    <text evidence="2">The sequence shown here is derived from an EMBL/GenBank/DDBJ whole genome shotgun (WGS) entry which is preliminary data.</text>
</comment>
<reference evidence="2 3" key="1">
    <citation type="submission" date="2017-11" db="EMBL/GenBank/DDBJ databases">
        <title>Draft Genome Sequence of Sporolactobacillus inulinus NBRC 111894 Isolated from Koso, a Japanese Sugar-Vegetable Fermented Beverage.</title>
        <authorList>
            <person name="Chiou T.Y."/>
            <person name="Oshima K."/>
            <person name="Suda W."/>
            <person name="Hattori M."/>
            <person name="Takahashi T."/>
        </authorList>
    </citation>
    <scope>NUCLEOTIDE SEQUENCE [LARGE SCALE GENOMIC DNA]</scope>
    <source>
        <strain evidence="2 3">NBRC111894</strain>
    </source>
</reference>
<dbReference type="EMBL" id="BEXB01000036">
    <property type="protein sequence ID" value="GAY77963.1"/>
    <property type="molecule type" value="Genomic_DNA"/>
</dbReference>
<dbReference type="InterPro" id="IPR004919">
    <property type="entry name" value="GmrSD_N"/>
</dbReference>
<dbReference type="AlphaFoldDB" id="A0A4Y1ZG56"/>
<evidence type="ECO:0000313" key="2">
    <source>
        <dbReference type="EMBL" id="GAY77963.1"/>
    </source>
</evidence>
<dbReference type="RefSeq" id="WP_262393169.1">
    <property type="nucleotide sequence ID" value="NZ_BEXB01000036.1"/>
</dbReference>
<evidence type="ECO:0000313" key="3">
    <source>
        <dbReference type="Proteomes" id="UP000319716"/>
    </source>
</evidence>
<dbReference type="PANTHER" id="PTHR37292">
    <property type="entry name" value="VNG6097C"/>
    <property type="match status" value="1"/>
</dbReference>
<feature type="domain" description="GmrSD restriction endonucleases N-terminal" evidence="1">
    <location>
        <begin position="35"/>
        <end position="200"/>
    </location>
</feature>
<dbReference type="Proteomes" id="UP000319716">
    <property type="component" value="Unassembled WGS sequence"/>
</dbReference>
<dbReference type="PANTHER" id="PTHR37292:SF2">
    <property type="entry name" value="DUF262 DOMAIN-CONTAINING PROTEIN"/>
    <property type="match status" value="1"/>
</dbReference>
<protein>
    <recommendedName>
        <fullName evidence="1">GmrSD restriction endonucleases N-terminal domain-containing protein</fullName>
    </recommendedName>
</protein>
<gene>
    <name evidence="2" type="ORF">NBRC111894_3517</name>
</gene>
<sequence>MLRKENIGKFKFYEFLREYHERDRIHNPEANISGEEDIVAILDGQQRLTSLYLALKGTYAYKMPWKRKNSGSAYPERTLYLNLLSSSEEYDMVYDFKFLTQEAADKRDDDHFWFRVGFILDFNEPNEINDFIYDHELNLVEKEKAKFASRALFRLHKAIHDTPCINYYLEKSQELDKVLNIFIRVNSGGEPLSYSDLLLSIATAQWSKRDARKTITTFIDELNNIGDGFNLNKDIVLKTCLVLCDFNDIAFKVDNFDSEAMSKIESCWEDIEQAIRLAVELVASFGFNEKTLTANYVIIPIAYYLFKKGKPAKFCGVLQIH</sequence>
<dbReference type="Pfam" id="PF03235">
    <property type="entry name" value="GmrSD_N"/>
    <property type="match status" value="1"/>
</dbReference>
<evidence type="ECO:0000259" key="1">
    <source>
        <dbReference type="Pfam" id="PF03235"/>
    </source>
</evidence>
<accession>A0A4Y1ZG56</accession>